<accession>A0A8J4H8X4</accession>
<feature type="region of interest" description="Disordered" evidence="3">
    <location>
        <begin position="1"/>
        <end position="21"/>
    </location>
</feature>
<reference evidence="5" key="1">
    <citation type="journal article" date="2020" name="mSystems">
        <title>Genome- and Community-Level Interaction Insights into Carbon Utilization and Element Cycling Functions of Hydrothermarchaeota in Hydrothermal Sediment.</title>
        <authorList>
            <person name="Zhou Z."/>
            <person name="Liu Y."/>
            <person name="Xu W."/>
            <person name="Pan J."/>
            <person name="Luo Z.H."/>
            <person name="Li M."/>
        </authorList>
    </citation>
    <scope>NUCLEOTIDE SEQUENCE</scope>
    <source>
        <strain evidence="5">SpSt-997</strain>
    </source>
</reference>
<dbReference type="InterPro" id="IPR016181">
    <property type="entry name" value="Acyl_CoA_acyltransferase"/>
</dbReference>
<comment type="caution">
    <text evidence="5">The sequence shown here is derived from an EMBL/GenBank/DDBJ whole genome shotgun (WGS) entry which is preliminary data.</text>
</comment>
<feature type="domain" description="N-acetyltransferase" evidence="4">
    <location>
        <begin position="14"/>
        <end position="168"/>
    </location>
</feature>
<dbReference type="PANTHER" id="PTHR43877">
    <property type="entry name" value="AMINOALKYLPHOSPHONATE N-ACETYLTRANSFERASE-RELATED-RELATED"/>
    <property type="match status" value="1"/>
</dbReference>
<evidence type="ECO:0000259" key="4">
    <source>
        <dbReference type="PROSITE" id="PS51186"/>
    </source>
</evidence>
<proteinExistence type="predicted"/>
<organism evidence="5">
    <name type="scientific">Acidicaldus sp</name>
    <dbReference type="NCBI Taxonomy" id="1872105"/>
    <lineage>
        <taxon>Bacteria</taxon>
        <taxon>Pseudomonadati</taxon>
        <taxon>Pseudomonadota</taxon>
        <taxon>Alphaproteobacteria</taxon>
        <taxon>Acetobacterales</taxon>
        <taxon>Acetobacteraceae</taxon>
        <taxon>Acidicaldus</taxon>
    </lineage>
</organism>
<keyword evidence="1" id="KW-0808">Transferase</keyword>
<dbReference type="SUPFAM" id="SSF55729">
    <property type="entry name" value="Acyl-CoA N-acyltransferases (Nat)"/>
    <property type="match status" value="2"/>
</dbReference>
<evidence type="ECO:0000256" key="1">
    <source>
        <dbReference type="ARBA" id="ARBA00022679"/>
    </source>
</evidence>
<protein>
    <submittedName>
        <fullName evidence="5">GNAT family N-acetyltransferase</fullName>
    </submittedName>
</protein>
<dbReference type="AlphaFoldDB" id="A0A8J4H8X4"/>
<dbReference type="InterPro" id="IPR000182">
    <property type="entry name" value="GNAT_dom"/>
</dbReference>
<dbReference type="CDD" id="cd04301">
    <property type="entry name" value="NAT_SF"/>
    <property type="match status" value="1"/>
</dbReference>
<keyword evidence="2" id="KW-0012">Acyltransferase</keyword>
<dbReference type="EMBL" id="DTQM01000050">
    <property type="protein sequence ID" value="HGC42047.1"/>
    <property type="molecule type" value="Genomic_DNA"/>
</dbReference>
<evidence type="ECO:0000313" key="5">
    <source>
        <dbReference type="EMBL" id="HGC42047.1"/>
    </source>
</evidence>
<name>A0A8J4H8X4_9PROT</name>
<feature type="domain" description="N-acetyltransferase" evidence="4">
    <location>
        <begin position="188"/>
        <end position="334"/>
    </location>
</feature>
<evidence type="ECO:0000256" key="2">
    <source>
        <dbReference type="ARBA" id="ARBA00023315"/>
    </source>
</evidence>
<sequence>MRGPPLSRRASPDIVIRPGRDEDAPAIRALIDASRAEFPGPAGPADRLGDLARPATHYAKRRGALFIAAQGEDIIGLVASAPSATEGTIELADLQVRRDLRGGGLALRLLNAVETASRGMQRLQLWCDTRADAAQRFFEKHGYLREGPIRVREDSSKALEFAYAKPLAGIQVISLDAAAAASADRRLGDILTLAANSDAQLPLLSGTEARRYWRGVSADVAGGRRVLLAGWVEGVLAGAVQLDINTPPYQDHRGEVQHLLILPAYRGGGLALALMAALETAARARGRRLLTLNAMAGGPAEALARATHWQEGGRIPGFTVTARGVPCDMLFFWKALG</sequence>
<dbReference type="PROSITE" id="PS51186">
    <property type="entry name" value="GNAT"/>
    <property type="match status" value="2"/>
</dbReference>
<evidence type="ECO:0000256" key="3">
    <source>
        <dbReference type="SAM" id="MobiDB-lite"/>
    </source>
</evidence>
<dbReference type="GO" id="GO:0016747">
    <property type="term" value="F:acyltransferase activity, transferring groups other than amino-acyl groups"/>
    <property type="evidence" value="ECO:0007669"/>
    <property type="project" value="InterPro"/>
</dbReference>
<dbReference type="Pfam" id="PF00583">
    <property type="entry name" value="Acetyltransf_1"/>
    <property type="match status" value="2"/>
</dbReference>
<dbReference type="Gene3D" id="3.40.630.30">
    <property type="match status" value="2"/>
</dbReference>
<dbReference type="InterPro" id="IPR050832">
    <property type="entry name" value="Bact_Acetyltransf"/>
</dbReference>
<gene>
    <name evidence="5" type="ORF">ENY07_02325</name>
</gene>